<dbReference type="Proteomes" id="UP000315534">
    <property type="component" value="Unassembled WGS sequence"/>
</dbReference>
<gene>
    <name evidence="2" type="ORF">E3J38_03655</name>
</gene>
<evidence type="ECO:0008006" key="4">
    <source>
        <dbReference type="Google" id="ProtNLM"/>
    </source>
</evidence>
<dbReference type="Gene3D" id="3.40.50.300">
    <property type="entry name" value="P-loop containing nucleotide triphosphate hydrolases"/>
    <property type="match status" value="1"/>
</dbReference>
<dbReference type="EMBL" id="SOIP01000227">
    <property type="protein sequence ID" value="TET81575.1"/>
    <property type="molecule type" value="Genomic_DNA"/>
</dbReference>
<dbReference type="InterPro" id="IPR027417">
    <property type="entry name" value="P-loop_NTPase"/>
</dbReference>
<protein>
    <recommendedName>
        <fullName evidence="4">Gliding-motility protein MglA</fullName>
    </recommendedName>
</protein>
<dbReference type="AlphaFoldDB" id="A0A523XQN2"/>
<comment type="caution">
    <text evidence="2">The sequence shown here is derived from an EMBL/GenBank/DDBJ whole genome shotgun (WGS) entry which is preliminary data.</text>
</comment>
<reference evidence="2 3" key="1">
    <citation type="submission" date="2019-03" db="EMBL/GenBank/DDBJ databases">
        <title>Metabolic potential of uncultured bacteria and archaea associated with petroleum seepage in deep-sea sediments.</title>
        <authorList>
            <person name="Dong X."/>
            <person name="Hubert C."/>
        </authorList>
    </citation>
    <scope>NUCLEOTIDE SEQUENCE [LARGE SCALE GENOMIC DNA]</scope>
    <source>
        <strain evidence="2">E29_bin36</strain>
    </source>
</reference>
<proteinExistence type="predicted"/>
<organism evidence="2 3">
    <name type="scientific">candidate division TA06 bacterium</name>
    <dbReference type="NCBI Taxonomy" id="2250710"/>
    <lineage>
        <taxon>Bacteria</taxon>
        <taxon>Bacteria division TA06</taxon>
    </lineage>
</organism>
<evidence type="ECO:0000313" key="2">
    <source>
        <dbReference type="EMBL" id="TET81575.1"/>
    </source>
</evidence>
<dbReference type="SUPFAM" id="SSF52540">
    <property type="entry name" value="P-loop containing nucleoside triphosphate hydrolases"/>
    <property type="match status" value="1"/>
</dbReference>
<dbReference type="InterPro" id="IPR052705">
    <property type="entry name" value="Gliding_Motility_GTPase"/>
</dbReference>
<evidence type="ECO:0000256" key="1">
    <source>
        <dbReference type="SAM" id="MobiDB-lite"/>
    </source>
</evidence>
<feature type="region of interest" description="Disordered" evidence="1">
    <location>
        <begin position="200"/>
        <end position="226"/>
    </location>
</feature>
<accession>A0A523XQN2</accession>
<dbReference type="PANTHER" id="PTHR42708:SF1">
    <property type="entry name" value="GLIDING MOTILITY PROTEIN MGLA"/>
    <property type="match status" value="1"/>
</dbReference>
<evidence type="ECO:0000313" key="3">
    <source>
        <dbReference type="Proteomes" id="UP000315534"/>
    </source>
</evidence>
<sequence>MPVVSVTNAEIVHKIVYVGPEGSGKKTTVQAIHRMTKADMRGPLRRLSTRFAPGVAMDFFTLRIGRVRRFNTRIQVCTAPGCKDADKVRSVILRGADCVIFVADCLIQRLSSNLASLYSFRADEQGTIDGSEAPLPVVYQFNKIDLSEVVEPAKLAEILIIGDAPYFATSALDGAGVYEPLRAAIKLSVSRAEAPRPLEVGAFSPGERRRRKKARNSLMALRQEVS</sequence>
<dbReference type="PANTHER" id="PTHR42708">
    <property type="entry name" value="ATP/GTP-BINDING PROTEIN-RELATED"/>
    <property type="match status" value="1"/>
</dbReference>
<name>A0A523XQN2_UNCT6</name>
<dbReference type="CDD" id="cd00882">
    <property type="entry name" value="Ras_like_GTPase"/>
    <property type="match status" value="1"/>
</dbReference>